<keyword evidence="4 8" id="KW-0479">Metal-binding</keyword>
<dbReference type="OrthoDB" id="9815354at2"/>
<dbReference type="SUPFAM" id="SSF88723">
    <property type="entry name" value="PIN domain-like"/>
    <property type="match status" value="1"/>
</dbReference>
<feature type="domain" description="PIN" evidence="9">
    <location>
        <begin position="6"/>
        <end position="132"/>
    </location>
</feature>
<evidence type="ECO:0000256" key="7">
    <source>
        <dbReference type="ARBA" id="ARBA00038093"/>
    </source>
</evidence>
<keyword evidence="3 8" id="KW-0540">Nuclease</keyword>
<evidence type="ECO:0000256" key="2">
    <source>
        <dbReference type="ARBA" id="ARBA00022649"/>
    </source>
</evidence>
<feature type="binding site" evidence="8">
    <location>
        <position position="107"/>
    </location>
    <ligand>
        <name>Mg(2+)</name>
        <dbReference type="ChEBI" id="CHEBI:18420"/>
    </ligand>
</feature>
<dbReference type="GO" id="GO:0000287">
    <property type="term" value="F:magnesium ion binding"/>
    <property type="evidence" value="ECO:0007669"/>
    <property type="project" value="UniProtKB-UniRule"/>
</dbReference>
<dbReference type="EC" id="3.1.-.-" evidence="8"/>
<evidence type="ECO:0000256" key="1">
    <source>
        <dbReference type="ARBA" id="ARBA00001946"/>
    </source>
</evidence>
<keyword evidence="8" id="KW-0800">Toxin</keyword>
<evidence type="ECO:0000256" key="6">
    <source>
        <dbReference type="ARBA" id="ARBA00022842"/>
    </source>
</evidence>
<reference evidence="10 11" key="1">
    <citation type="submission" date="2019-05" db="EMBL/GenBank/DDBJ databases">
        <title>Draft Whole-Genome sequence of the green sulfur bacterium Chlorobaculum thiosulfatiphilum DSM 249.</title>
        <authorList>
            <person name="Meyer T.E."/>
            <person name="Kyndt J.A."/>
        </authorList>
    </citation>
    <scope>NUCLEOTIDE SEQUENCE [LARGE SCALE GENOMIC DNA]</scope>
    <source>
        <strain evidence="10 11">DSM 249</strain>
    </source>
</reference>
<dbReference type="GO" id="GO:0090729">
    <property type="term" value="F:toxin activity"/>
    <property type="evidence" value="ECO:0007669"/>
    <property type="project" value="UniProtKB-KW"/>
</dbReference>
<comment type="function">
    <text evidence="8">Toxic component of a toxin-antitoxin (TA) system. An RNase.</text>
</comment>
<keyword evidence="11" id="KW-1185">Reference proteome</keyword>
<accession>A0A5C4S5Y9</accession>
<evidence type="ECO:0000259" key="9">
    <source>
        <dbReference type="Pfam" id="PF01850"/>
    </source>
</evidence>
<dbReference type="AlphaFoldDB" id="A0A5C4S5Y9"/>
<evidence type="ECO:0000256" key="8">
    <source>
        <dbReference type="HAMAP-Rule" id="MF_00265"/>
    </source>
</evidence>
<comment type="cofactor">
    <cofactor evidence="1 8">
        <name>Mg(2+)</name>
        <dbReference type="ChEBI" id="CHEBI:18420"/>
    </cofactor>
</comment>
<name>A0A5C4S5Y9_CHLTI</name>
<dbReference type="Proteomes" id="UP000308271">
    <property type="component" value="Unassembled WGS sequence"/>
</dbReference>
<comment type="caution">
    <text evidence="10">The sequence shown here is derived from an EMBL/GenBank/DDBJ whole genome shotgun (WGS) entry which is preliminary data.</text>
</comment>
<dbReference type="InterPro" id="IPR022907">
    <property type="entry name" value="VapC_family"/>
</dbReference>
<keyword evidence="2 8" id="KW-1277">Toxin-antitoxin system</keyword>
<dbReference type="GO" id="GO:0016787">
    <property type="term" value="F:hydrolase activity"/>
    <property type="evidence" value="ECO:0007669"/>
    <property type="project" value="UniProtKB-KW"/>
</dbReference>
<evidence type="ECO:0000313" key="10">
    <source>
        <dbReference type="EMBL" id="TNJ38874.1"/>
    </source>
</evidence>
<evidence type="ECO:0000256" key="4">
    <source>
        <dbReference type="ARBA" id="ARBA00022723"/>
    </source>
</evidence>
<dbReference type="GO" id="GO:0004540">
    <property type="term" value="F:RNA nuclease activity"/>
    <property type="evidence" value="ECO:0007669"/>
    <property type="project" value="InterPro"/>
</dbReference>
<dbReference type="InterPro" id="IPR029060">
    <property type="entry name" value="PIN-like_dom_sf"/>
</dbReference>
<evidence type="ECO:0000313" key="11">
    <source>
        <dbReference type="Proteomes" id="UP000308271"/>
    </source>
</evidence>
<organism evidence="10 11">
    <name type="scientific">Chlorobaculum thiosulfatiphilum</name>
    <name type="common">Chlorobium limicola f.sp. thiosulfatophilum</name>
    <dbReference type="NCBI Taxonomy" id="115852"/>
    <lineage>
        <taxon>Bacteria</taxon>
        <taxon>Pseudomonadati</taxon>
        <taxon>Chlorobiota</taxon>
        <taxon>Chlorobiia</taxon>
        <taxon>Chlorobiales</taxon>
        <taxon>Chlorobiaceae</taxon>
        <taxon>Chlorobaculum</taxon>
    </lineage>
</organism>
<dbReference type="PANTHER" id="PTHR33653:SF1">
    <property type="entry name" value="RIBONUCLEASE VAPC2"/>
    <property type="match status" value="1"/>
</dbReference>
<sequence length="144" mass="16229">MKASFLIDTNVLSELMRVQPDERVLKWLERQADTELFTSSITKAEIFLGIAVLQQGKRRTHLEAAAYVMFTEDFSGRCLPFDSQSAEVYAQIVANRQRLGKPITTEDAQIAAIALTANHTLVTRNTKDFVEINGLKLVNPWESD</sequence>
<dbReference type="Pfam" id="PF01850">
    <property type="entry name" value="PIN"/>
    <property type="match status" value="1"/>
</dbReference>
<dbReference type="InterPro" id="IPR050556">
    <property type="entry name" value="Type_II_TA_system_RNase"/>
</dbReference>
<dbReference type="CDD" id="cd18731">
    <property type="entry name" value="PIN_NgFitB-like"/>
    <property type="match status" value="1"/>
</dbReference>
<keyword evidence="6 8" id="KW-0460">Magnesium</keyword>
<evidence type="ECO:0000256" key="3">
    <source>
        <dbReference type="ARBA" id="ARBA00022722"/>
    </source>
</evidence>
<feature type="binding site" evidence="8">
    <location>
        <position position="8"/>
    </location>
    <ligand>
        <name>Mg(2+)</name>
        <dbReference type="ChEBI" id="CHEBI:18420"/>
    </ligand>
</feature>
<dbReference type="RefSeq" id="WP_139456960.1">
    <property type="nucleotide sequence ID" value="NZ_VDCH01000012.1"/>
</dbReference>
<comment type="similarity">
    <text evidence="7 8">Belongs to the PINc/VapC protein family.</text>
</comment>
<gene>
    <name evidence="8" type="primary">vapC</name>
    <name evidence="10" type="ORF">FGF66_07035</name>
</gene>
<dbReference type="HAMAP" id="MF_00265">
    <property type="entry name" value="VapC_Nob1"/>
    <property type="match status" value="1"/>
</dbReference>
<protein>
    <recommendedName>
        <fullName evidence="8">Ribonuclease VapC</fullName>
        <shortName evidence="8">RNase VapC</shortName>
        <ecNumber evidence="8">3.1.-.-</ecNumber>
    </recommendedName>
    <alternativeName>
        <fullName evidence="8">Toxin VapC</fullName>
    </alternativeName>
</protein>
<keyword evidence="5 8" id="KW-0378">Hydrolase</keyword>
<dbReference type="PANTHER" id="PTHR33653">
    <property type="entry name" value="RIBONUCLEASE VAPC2"/>
    <property type="match status" value="1"/>
</dbReference>
<dbReference type="Gene3D" id="3.40.50.1010">
    <property type="entry name" value="5'-nuclease"/>
    <property type="match status" value="1"/>
</dbReference>
<dbReference type="InterPro" id="IPR002716">
    <property type="entry name" value="PIN_dom"/>
</dbReference>
<evidence type="ECO:0000256" key="5">
    <source>
        <dbReference type="ARBA" id="ARBA00022801"/>
    </source>
</evidence>
<proteinExistence type="inferred from homology"/>
<dbReference type="EMBL" id="VDCH01000012">
    <property type="protein sequence ID" value="TNJ38874.1"/>
    <property type="molecule type" value="Genomic_DNA"/>
</dbReference>